<gene>
    <name evidence="1" type="ORF">ANOM_011887</name>
</gene>
<keyword evidence="2" id="KW-1185">Reference proteome</keyword>
<evidence type="ECO:0000313" key="1">
    <source>
        <dbReference type="EMBL" id="KNG79846.1"/>
    </source>
</evidence>
<proteinExistence type="predicted"/>
<name>A0A0L1IJR1_ASPN3</name>
<accession>A0A0L1IJR1</accession>
<evidence type="ECO:0000313" key="2">
    <source>
        <dbReference type="Proteomes" id="UP000037505"/>
    </source>
</evidence>
<dbReference type="Pfam" id="PF12138">
    <property type="entry name" value="Spherulin4"/>
    <property type="match status" value="1"/>
</dbReference>
<dbReference type="RefSeq" id="XP_015400769.1">
    <property type="nucleotide sequence ID" value="XM_015557139.1"/>
</dbReference>
<protein>
    <submittedName>
        <fullName evidence="1">Cell surface spherulin 4 family protein</fullName>
    </submittedName>
</protein>
<dbReference type="EMBL" id="JNOM01000910">
    <property type="protein sequence ID" value="KNG79846.1"/>
    <property type="molecule type" value="Genomic_DNA"/>
</dbReference>
<dbReference type="Proteomes" id="UP000037505">
    <property type="component" value="Unassembled WGS sequence"/>
</dbReference>
<organism evidence="1 2">
    <name type="scientific">Aspergillus nomiae NRRL (strain ATCC 15546 / NRRL 13137 / CBS 260.88 / M93)</name>
    <dbReference type="NCBI Taxonomy" id="1509407"/>
    <lineage>
        <taxon>Eukaryota</taxon>
        <taxon>Fungi</taxon>
        <taxon>Dikarya</taxon>
        <taxon>Ascomycota</taxon>
        <taxon>Pezizomycotina</taxon>
        <taxon>Eurotiomycetes</taxon>
        <taxon>Eurotiomycetidae</taxon>
        <taxon>Eurotiales</taxon>
        <taxon>Aspergillaceae</taxon>
        <taxon>Aspergillus</taxon>
        <taxon>Aspergillus subgen. Circumdati</taxon>
    </lineage>
</organism>
<sequence length="95" mass="10753">MSSADSTVVFEEAYDTFNERNGTKQFDVLPKSDRDRGQLCIVIHSVPDGVEGSELRALVKKLRKTADEIFITHLSTDYYASFGGKWGEFVDWMAK</sequence>
<dbReference type="InterPro" id="IPR021986">
    <property type="entry name" value="Spherulin4"/>
</dbReference>
<reference evidence="1 2" key="1">
    <citation type="submission" date="2014-06" db="EMBL/GenBank/DDBJ databases">
        <title>The Genome of the Aflatoxigenic Filamentous Fungus Aspergillus nomius.</title>
        <authorList>
            <person name="Moore M.G."/>
            <person name="Shannon B.M."/>
            <person name="Brian M.M."/>
        </authorList>
    </citation>
    <scope>NUCLEOTIDE SEQUENCE [LARGE SCALE GENOMIC DNA]</scope>
    <source>
        <strain evidence="1 2">NRRL 13137</strain>
    </source>
</reference>
<dbReference type="GeneID" id="26813687"/>
<dbReference type="AlphaFoldDB" id="A0A0L1IJR1"/>
<dbReference type="PANTHER" id="PTHR35040:SF7">
    <property type="entry name" value="FIBRONECTIN TYPE-III DOMAIN-CONTAINING PROTEIN-RELATED"/>
    <property type="match status" value="1"/>
</dbReference>
<comment type="caution">
    <text evidence="1">The sequence shown here is derived from an EMBL/GenBank/DDBJ whole genome shotgun (WGS) entry which is preliminary data.</text>
</comment>
<dbReference type="PANTHER" id="PTHR35040">
    <property type="match status" value="1"/>
</dbReference>